<name>A0AAN6MFS2_9PEZI</name>
<comment type="caution">
    <text evidence="1">The sequence shown here is derived from an EMBL/GenBank/DDBJ whole genome shotgun (WGS) entry which is preliminary data.</text>
</comment>
<dbReference type="AlphaFoldDB" id="A0AAN6MFS2"/>
<reference evidence="1" key="1">
    <citation type="journal article" date="2023" name="Mol. Phylogenet. Evol.">
        <title>Genome-scale phylogeny and comparative genomics of the fungal order Sordariales.</title>
        <authorList>
            <person name="Hensen N."/>
            <person name="Bonometti L."/>
            <person name="Westerberg I."/>
            <person name="Brannstrom I.O."/>
            <person name="Guillou S."/>
            <person name="Cros-Aarteil S."/>
            <person name="Calhoun S."/>
            <person name="Haridas S."/>
            <person name="Kuo A."/>
            <person name="Mondo S."/>
            <person name="Pangilinan J."/>
            <person name="Riley R."/>
            <person name="LaButti K."/>
            <person name="Andreopoulos B."/>
            <person name="Lipzen A."/>
            <person name="Chen C."/>
            <person name="Yan M."/>
            <person name="Daum C."/>
            <person name="Ng V."/>
            <person name="Clum A."/>
            <person name="Steindorff A."/>
            <person name="Ohm R.A."/>
            <person name="Martin F."/>
            <person name="Silar P."/>
            <person name="Natvig D.O."/>
            <person name="Lalanne C."/>
            <person name="Gautier V."/>
            <person name="Ament-Velasquez S.L."/>
            <person name="Kruys A."/>
            <person name="Hutchinson M.I."/>
            <person name="Powell A.J."/>
            <person name="Barry K."/>
            <person name="Miller A.N."/>
            <person name="Grigoriev I.V."/>
            <person name="Debuchy R."/>
            <person name="Gladieux P."/>
            <person name="Hiltunen Thoren M."/>
            <person name="Johannesson H."/>
        </authorList>
    </citation>
    <scope>NUCLEOTIDE SEQUENCE</scope>
    <source>
        <strain evidence="1">CBS 103.79</strain>
    </source>
</reference>
<gene>
    <name evidence="1" type="ORF">C8A05DRAFT_36302</name>
</gene>
<proteinExistence type="predicted"/>
<reference evidence="1" key="2">
    <citation type="submission" date="2023-05" db="EMBL/GenBank/DDBJ databases">
        <authorList>
            <consortium name="Lawrence Berkeley National Laboratory"/>
            <person name="Steindorff A."/>
            <person name="Hensen N."/>
            <person name="Bonometti L."/>
            <person name="Westerberg I."/>
            <person name="Brannstrom I.O."/>
            <person name="Guillou S."/>
            <person name="Cros-Aarteil S."/>
            <person name="Calhoun S."/>
            <person name="Haridas S."/>
            <person name="Kuo A."/>
            <person name="Mondo S."/>
            <person name="Pangilinan J."/>
            <person name="Riley R."/>
            <person name="Labutti K."/>
            <person name="Andreopoulos B."/>
            <person name="Lipzen A."/>
            <person name="Chen C."/>
            <person name="Yanf M."/>
            <person name="Daum C."/>
            <person name="Ng V."/>
            <person name="Clum A."/>
            <person name="Ohm R."/>
            <person name="Martin F."/>
            <person name="Silar P."/>
            <person name="Natvig D."/>
            <person name="Lalanne C."/>
            <person name="Gautier V."/>
            <person name="Ament-Velasquez S.L."/>
            <person name="Kruys A."/>
            <person name="Hutchinson M.I."/>
            <person name="Powell A.J."/>
            <person name="Barry K."/>
            <person name="Miller A.N."/>
            <person name="Grigoriev I.V."/>
            <person name="Debuchy R."/>
            <person name="Gladieux P."/>
            <person name="Thoren M.H."/>
            <person name="Johannesson H."/>
        </authorList>
    </citation>
    <scope>NUCLEOTIDE SEQUENCE</scope>
    <source>
        <strain evidence="1">CBS 103.79</strain>
    </source>
</reference>
<keyword evidence="2" id="KW-1185">Reference proteome</keyword>
<evidence type="ECO:0000313" key="2">
    <source>
        <dbReference type="Proteomes" id="UP001303889"/>
    </source>
</evidence>
<dbReference type="EMBL" id="MU855709">
    <property type="protein sequence ID" value="KAK3900067.1"/>
    <property type="molecule type" value="Genomic_DNA"/>
</dbReference>
<organism evidence="1 2">
    <name type="scientific">Staphylotrichum tortipilum</name>
    <dbReference type="NCBI Taxonomy" id="2831512"/>
    <lineage>
        <taxon>Eukaryota</taxon>
        <taxon>Fungi</taxon>
        <taxon>Dikarya</taxon>
        <taxon>Ascomycota</taxon>
        <taxon>Pezizomycotina</taxon>
        <taxon>Sordariomycetes</taxon>
        <taxon>Sordariomycetidae</taxon>
        <taxon>Sordariales</taxon>
        <taxon>Chaetomiaceae</taxon>
        <taxon>Staphylotrichum</taxon>
    </lineage>
</organism>
<evidence type="ECO:0000313" key="1">
    <source>
        <dbReference type="EMBL" id="KAK3900067.1"/>
    </source>
</evidence>
<sequence length="118" mass="13138">MDTKEYKKALDEDAMIEPWWMGKLTTLNGHYFTENGGNYCFKDELGLTAAIVPFKQDANGRPKATAQYQTANYRDANNLLAAGTNLKCAVPKSATLLHELFHAIHGKALLSGDIEKYK</sequence>
<dbReference type="Proteomes" id="UP001303889">
    <property type="component" value="Unassembled WGS sequence"/>
</dbReference>
<accession>A0AAN6MFS2</accession>
<protein>
    <submittedName>
        <fullName evidence="1">Uncharacterized protein</fullName>
    </submittedName>
</protein>